<proteinExistence type="predicted"/>
<dbReference type="PANTHER" id="PTHR24421:SF58">
    <property type="entry name" value="SIGNAL TRANSDUCTION HISTIDINE-PROTEIN KINASE_PHOSPHATASE UHPB"/>
    <property type="match status" value="1"/>
</dbReference>
<evidence type="ECO:0000313" key="5">
    <source>
        <dbReference type="EMBL" id="GLR84463.1"/>
    </source>
</evidence>
<reference evidence="6" key="1">
    <citation type="journal article" date="2019" name="Int. J. Syst. Evol. Microbiol.">
        <title>The Global Catalogue of Microorganisms (GCM) 10K type strain sequencing project: providing services to taxonomists for standard genome sequencing and annotation.</title>
        <authorList>
            <consortium name="The Broad Institute Genomics Platform"/>
            <consortium name="The Broad Institute Genome Sequencing Center for Infectious Disease"/>
            <person name="Wu L."/>
            <person name="Ma J."/>
        </authorList>
    </citation>
    <scope>NUCLEOTIDE SEQUENCE [LARGE SCALE GENOMIC DNA]</scope>
    <source>
        <strain evidence="6">NBRC 102520</strain>
    </source>
</reference>
<keyword evidence="6" id="KW-1185">Reference proteome</keyword>
<dbReference type="SMART" id="SM00387">
    <property type="entry name" value="HATPase_c"/>
    <property type="match status" value="1"/>
</dbReference>
<keyword evidence="2" id="KW-0418">Kinase</keyword>
<name>A0ABQ6AQB3_9BRAD</name>
<keyword evidence="3" id="KW-0902">Two-component regulatory system</keyword>
<dbReference type="SUPFAM" id="SSF55874">
    <property type="entry name" value="ATPase domain of HSP90 chaperone/DNA topoisomerase II/histidine kinase"/>
    <property type="match status" value="1"/>
</dbReference>
<organism evidence="5 6">
    <name type="scientific">Bradyrhizobium iriomotense</name>
    <dbReference type="NCBI Taxonomy" id="441950"/>
    <lineage>
        <taxon>Bacteria</taxon>
        <taxon>Pseudomonadati</taxon>
        <taxon>Pseudomonadota</taxon>
        <taxon>Alphaproteobacteria</taxon>
        <taxon>Hyphomicrobiales</taxon>
        <taxon>Nitrobacteraceae</taxon>
        <taxon>Bradyrhizobium</taxon>
    </lineage>
</organism>
<dbReference type="Gene3D" id="3.30.565.10">
    <property type="entry name" value="Histidine kinase-like ATPase, C-terminal domain"/>
    <property type="match status" value="1"/>
</dbReference>
<dbReference type="Proteomes" id="UP001156905">
    <property type="component" value="Unassembled WGS sequence"/>
</dbReference>
<dbReference type="Pfam" id="PF07730">
    <property type="entry name" value="HisKA_3"/>
    <property type="match status" value="1"/>
</dbReference>
<dbReference type="Gene3D" id="1.20.5.1930">
    <property type="match status" value="1"/>
</dbReference>
<evidence type="ECO:0000259" key="4">
    <source>
        <dbReference type="PROSITE" id="PS50109"/>
    </source>
</evidence>
<accession>A0ABQ6AQB3</accession>
<evidence type="ECO:0000256" key="2">
    <source>
        <dbReference type="ARBA" id="ARBA00022777"/>
    </source>
</evidence>
<protein>
    <recommendedName>
        <fullName evidence="4">Histidine kinase domain-containing protein</fullName>
    </recommendedName>
</protein>
<dbReference type="CDD" id="cd16917">
    <property type="entry name" value="HATPase_UhpB-NarQ-NarX-like"/>
    <property type="match status" value="1"/>
</dbReference>
<dbReference type="Pfam" id="PF02518">
    <property type="entry name" value="HATPase_c"/>
    <property type="match status" value="1"/>
</dbReference>
<dbReference type="PANTHER" id="PTHR24421">
    <property type="entry name" value="NITRATE/NITRITE SENSOR PROTEIN NARX-RELATED"/>
    <property type="match status" value="1"/>
</dbReference>
<gene>
    <name evidence="5" type="ORF">GCM10007857_11730</name>
</gene>
<dbReference type="InterPro" id="IPR003594">
    <property type="entry name" value="HATPase_dom"/>
</dbReference>
<evidence type="ECO:0000313" key="6">
    <source>
        <dbReference type="Proteomes" id="UP001156905"/>
    </source>
</evidence>
<dbReference type="PROSITE" id="PS50109">
    <property type="entry name" value="HIS_KIN"/>
    <property type="match status" value="1"/>
</dbReference>
<evidence type="ECO:0000256" key="3">
    <source>
        <dbReference type="ARBA" id="ARBA00023012"/>
    </source>
</evidence>
<feature type="domain" description="Histidine kinase" evidence="4">
    <location>
        <begin position="156"/>
        <end position="253"/>
    </location>
</feature>
<dbReference type="EMBL" id="BSOW01000003">
    <property type="protein sequence ID" value="GLR84463.1"/>
    <property type="molecule type" value="Genomic_DNA"/>
</dbReference>
<sequence>MRNVKLHGSPTCESRRTSVREWLPTGSEGGLADVHPNASLVSLQERIQQRIASDLHDSTCQHLIAASLGLMRLRTCLNDQAGAARLCDEIDASIDEALREIRAFAYLLHPQNLTVDGLKATIERYSRGFAARTSLHVTTRISPDIDRLSRDKQHSLLRVIQEALTNVFRHAKATEVKIAVASSGSHFQLTVSDNGRGFPTDRAKSGTRTVRMGVGIPAMRARLQQIGGTLDIQSDSVARHSGTTLLAVFPRDFVGSKRRKATTVVRAHAGTS</sequence>
<dbReference type="InterPro" id="IPR050482">
    <property type="entry name" value="Sensor_HK_TwoCompSys"/>
</dbReference>
<comment type="caution">
    <text evidence="5">The sequence shown here is derived from an EMBL/GenBank/DDBJ whole genome shotgun (WGS) entry which is preliminary data.</text>
</comment>
<evidence type="ECO:0000256" key="1">
    <source>
        <dbReference type="ARBA" id="ARBA00022679"/>
    </source>
</evidence>
<keyword evidence="1" id="KW-0808">Transferase</keyword>
<dbReference type="InterPro" id="IPR011712">
    <property type="entry name" value="Sig_transdc_His_kin_sub3_dim/P"/>
</dbReference>
<dbReference type="InterPro" id="IPR005467">
    <property type="entry name" value="His_kinase_dom"/>
</dbReference>
<dbReference type="InterPro" id="IPR036890">
    <property type="entry name" value="HATPase_C_sf"/>
</dbReference>